<feature type="region of interest" description="Disordered" evidence="4">
    <location>
        <begin position="527"/>
        <end position="599"/>
    </location>
</feature>
<keyword evidence="3" id="KW-0547">Nucleotide-binding</keyword>
<evidence type="ECO:0000256" key="4">
    <source>
        <dbReference type="SAM" id="MobiDB-lite"/>
    </source>
</evidence>
<dbReference type="InterPro" id="IPR036907">
    <property type="entry name" value="5'-Nucleotdase_C_sf"/>
</dbReference>
<dbReference type="InterPro" id="IPR029052">
    <property type="entry name" value="Metallo-depent_PP-like"/>
</dbReference>
<feature type="domain" description="Calcineurin-like phosphoesterase" evidence="5">
    <location>
        <begin position="27"/>
        <end position="243"/>
    </location>
</feature>
<feature type="compositionally biased region" description="Acidic residues" evidence="4">
    <location>
        <begin position="575"/>
        <end position="593"/>
    </location>
</feature>
<dbReference type="Gene3D" id="3.60.21.10">
    <property type="match status" value="1"/>
</dbReference>
<evidence type="ECO:0008006" key="9">
    <source>
        <dbReference type="Google" id="ProtNLM"/>
    </source>
</evidence>
<dbReference type="CDD" id="cd07406">
    <property type="entry name" value="MPP_CG11883_N"/>
    <property type="match status" value="1"/>
</dbReference>
<dbReference type="GO" id="GO:0009166">
    <property type="term" value="P:nucleotide catabolic process"/>
    <property type="evidence" value="ECO:0007669"/>
    <property type="project" value="InterPro"/>
</dbReference>
<accession>A0AB34KJH4</accession>
<organism evidence="7 8">
    <name type="scientific">Cladosporium halotolerans</name>
    <dbReference type="NCBI Taxonomy" id="1052096"/>
    <lineage>
        <taxon>Eukaryota</taxon>
        <taxon>Fungi</taxon>
        <taxon>Dikarya</taxon>
        <taxon>Ascomycota</taxon>
        <taxon>Pezizomycotina</taxon>
        <taxon>Dothideomycetes</taxon>
        <taxon>Dothideomycetidae</taxon>
        <taxon>Cladosporiales</taxon>
        <taxon>Cladosporiaceae</taxon>
        <taxon>Cladosporium</taxon>
    </lineage>
</organism>
<dbReference type="PANTHER" id="PTHR11575">
    <property type="entry name" value="5'-NUCLEOTIDASE-RELATED"/>
    <property type="match status" value="1"/>
</dbReference>
<keyword evidence="8" id="KW-1185">Reference proteome</keyword>
<dbReference type="InterPro" id="IPR006179">
    <property type="entry name" value="5_nucleotidase/apyrase"/>
</dbReference>
<dbReference type="InterPro" id="IPR004843">
    <property type="entry name" value="Calcineurin-like_PHP"/>
</dbReference>
<feature type="region of interest" description="Disordered" evidence="4">
    <location>
        <begin position="1"/>
        <end position="20"/>
    </location>
</feature>
<dbReference type="EMBL" id="JAAQHG020000021">
    <property type="protein sequence ID" value="KAL1585192.1"/>
    <property type="molecule type" value="Genomic_DNA"/>
</dbReference>
<evidence type="ECO:0000313" key="8">
    <source>
        <dbReference type="Proteomes" id="UP000803884"/>
    </source>
</evidence>
<evidence type="ECO:0000256" key="3">
    <source>
        <dbReference type="RuleBase" id="RU362119"/>
    </source>
</evidence>
<dbReference type="InterPro" id="IPR008334">
    <property type="entry name" value="5'-Nucleotdase_C"/>
</dbReference>
<keyword evidence="3" id="KW-0378">Hydrolase</keyword>
<keyword evidence="2" id="KW-0732">Signal</keyword>
<dbReference type="Proteomes" id="UP000803884">
    <property type="component" value="Unassembled WGS sequence"/>
</dbReference>
<evidence type="ECO:0000256" key="1">
    <source>
        <dbReference type="ARBA" id="ARBA00006654"/>
    </source>
</evidence>
<comment type="similarity">
    <text evidence="1 3">Belongs to the 5'-nucleotidase family.</text>
</comment>
<sequence>MARSQETGDGESVTYSSGHSGDSAPDLRFIHYNDVYHVEPGSREPVGGIARFQTLCNYYAKDEKSAGQPELLTLFSGDAFNPSLESSVTKGSHMVPLLNATGINAACLGNHDLDFGMEQFGHLSKRCTFPWLVANVLDPALGENVPMGNCKRTVMLTASNGIKVGIIGLVEREWLATLNSLPPNLKYLSASATAAELAPKLREQGAEIVIALSHQRQPNDDKLATNIPPGTLDLILGGHDHTYTHSIINGTHLLRSGTDFKNLSYIEARRSPSPGKWTFDILRRDVVGSTPEDPATLQTVDKLTSALKAKMSKPIGFTAAPLDARFTTVRRRESNLGNLVCDIMRLHYAADCALMAAGTIRGDQVYPPGVLRMRDIMNCFPFEDPCVVVRVTGSALVAALENGVSTYPALEGRFPQVSGLSFAFDPALPAGSRCSAVCVAGEPLEPEREYTCCTREYMIRGKDGFTSLLSKENGGQAECVVDEENGVLISTLLRQYFMSLRVLGRWRMWGGELEGLWERVGRGVQEVHPVTEPSSPVEGKAPPAKRARRDGGGNEGNALPSLVGKAQVSSQPPADGEDAESSCSSDVEEDDAGESGASREHVLARKVVRKWWRLAGLKGQPACCAERADEGACPAWARGVAPRVEGRIVCLGEEVE</sequence>
<dbReference type="AlphaFoldDB" id="A0AB34KJH4"/>
<dbReference type="Pfam" id="PF02872">
    <property type="entry name" value="5_nucleotid_C"/>
    <property type="match status" value="1"/>
</dbReference>
<dbReference type="Pfam" id="PF00149">
    <property type="entry name" value="Metallophos"/>
    <property type="match status" value="1"/>
</dbReference>
<comment type="caution">
    <text evidence="7">The sequence shown here is derived from an EMBL/GenBank/DDBJ whole genome shotgun (WGS) entry which is preliminary data.</text>
</comment>
<evidence type="ECO:0000313" key="7">
    <source>
        <dbReference type="EMBL" id="KAL1585192.1"/>
    </source>
</evidence>
<protein>
    <recommendedName>
        <fullName evidence="9">5'-nucleotidase</fullName>
    </recommendedName>
</protein>
<evidence type="ECO:0000259" key="6">
    <source>
        <dbReference type="Pfam" id="PF02872"/>
    </source>
</evidence>
<dbReference type="GO" id="GO:0016787">
    <property type="term" value="F:hydrolase activity"/>
    <property type="evidence" value="ECO:0007669"/>
    <property type="project" value="UniProtKB-KW"/>
</dbReference>
<gene>
    <name evidence="7" type="ORF">WHR41_06460</name>
</gene>
<dbReference type="Gene3D" id="3.90.780.10">
    <property type="entry name" value="5'-Nucleotidase, C-terminal domain"/>
    <property type="match status" value="1"/>
</dbReference>
<dbReference type="GeneID" id="96007903"/>
<reference evidence="7 8" key="1">
    <citation type="journal article" date="2020" name="Microbiol. Resour. Announc.">
        <title>Draft Genome Sequence of a Cladosporium Species Isolated from the Mesophotic Ascidian Didemnum maculosum.</title>
        <authorList>
            <person name="Gioti A."/>
            <person name="Siaperas R."/>
            <person name="Nikolaivits E."/>
            <person name="Le Goff G."/>
            <person name="Ouazzani J."/>
            <person name="Kotoulas G."/>
            <person name="Topakas E."/>
        </authorList>
    </citation>
    <scope>NUCLEOTIDE SEQUENCE [LARGE SCALE GENOMIC DNA]</scope>
    <source>
        <strain evidence="7 8">TM138-S3</strain>
    </source>
</reference>
<dbReference type="SUPFAM" id="SSF55816">
    <property type="entry name" value="5'-nucleotidase (syn. UDP-sugar hydrolase), C-terminal domain"/>
    <property type="match status" value="1"/>
</dbReference>
<dbReference type="PRINTS" id="PR01607">
    <property type="entry name" value="APYRASEFAMLY"/>
</dbReference>
<proteinExistence type="inferred from homology"/>
<dbReference type="PANTHER" id="PTHR11575:SF48">
    <property type="entry name" value="5'-NUCLEOTIDASE"/>
    <property type="match status" value="1"/>
</dbReference>
<name>A0AB34KJH4_9PEZI</name>
<evidence type="ECO:0000256" key="2">
    <source>
        <dbReference type="ARBA" id="ARBA00022729"/>
    </source>
</evidence>
<dbReference type="SUPFAM" id="SSF56300">
    <property type="entry name" value="Metallo-dependent phosphatases"/>
    <property type="match status" value="1"/>
</dbReference>
<feature type="domain" description="5'-Nucleotidase C-terminal" evidence="6">
    <location>
        <begin position="315"/>
        <end position="467"/>
    </location>
</feature>
<evidence type="ECO:0000259" key="5">
    <source>
        <dbReference type="Pfam" id="PF00149"/>
    </source>
</evidence>
<dbReference type="InterPro" id="IPR041821">
    <property type="entry name" value="CG11883_N"/>
</dbReference>
<dbReference type="RefSeq" id="XP_069228298.1">
    <property type="nucleotide sequence ID" value="XM_069375065.1"/>
</dbReference>
<dbReference type="GO" id="GO:0000166">
    <property type="term" value="F:nucleotide binding"/>
    <property type="evidence" value="ECO:0007669"/>
    <property type="project" value="UniProtKB-KW"/>
</dbReference>